<dbReference type="Pfam" id="PF25954">
    <property type="entry name" value="Beta-barrel_RND_2"/>
    <property type="match status" value="1"/>
</dbReference>
<dbReference type="AlphaFoldDB" id="A0A3B0YVQ9"/>
<dbReference type="GO" id="GO:1990281">
    <property type="term" value="C:efflux pump complex"/>
    <property type="evidence" value="ECO:0007669"/>
    <property type="project" value="TreeGrafter"/>
</dbReference>
<dbReference type="Pfam" id="PF25917">
    <property type="entry name" value="BSH_RND"/>
    <property type="match status" value="1"/>
</dbReference>
<dbReference type="PANTHER" id="PTHR30469">
    <property type="entry name" value="MULTIDRUG RESISTANCE PROTEIN MDTA"/>
    <property type="match status" value="1"/>
</dbReference>
<evidence type="ECO:0000259" key="2">
    <source>
        <dbReference type="Pfam" id="PF25954"/>
    </source>
</evidence>
<gene>
    <name evidence="3" type="ORF">MNBD_GAMMA14-2034</name>
</gene>
<dbReference type="InterPro" id="IPR006143">
    <property type="entry name" value="RND_pump_MFP"/>
</dbReference>
<dbReference type="EMBL" id="UOFM01000336">
    <property type="protein sequence ID" value="VAW79983.1"/>
    <property type="molecule type" value="Genomic_DNA"/>
</dbReference>
<accession>A0A3B0YVQ9</accession>
<feature type="domain" description="CusB-like beta-barrel" evidence="2">
    <location>
        <begin position="228"/>
        <end position="301"/>
    </location>
</feature>
<sequence>MARRRLKLFGFLLLFIAVTTATVMYLARPKPVAVIVATVARGTVEDTTANTRAGTVKACQRAGISPSIGGQIAHLPVKVGDKVKAGDVLLELWNDDLKSRVTLATSEAQARKALARQACVRADVAVREATRLRTLRGKGLATEEASDKADGESLAQAAACDAAKASEEVSKAQLAVARALLDRTRLTAPFTGIVAEINGEIGEFVTPSPIGVPTPPAIDLVDIGCLYISAPIDEVDAPAIRTGMTTRISLDAFPDKTFAGRVRRIAPYVQDREKQARVVDVEVDFVNAEDSKGMLPGYSADIEIILSKHDNVLRIPTEAILEGNKVLVYGEDNLLREQTIKTDLSNWSFTEVLSGLSAGEKIVVSVDREGVKNGAEAHIESVTHGND</sequence>
<dbReference type="NCBIfam" id="TIGR01730">
    <property type="entry name" value="RND_mfp"/>
    <property type="match status" value="1"/>
</dbReference>
<organism evidence="3">
    <name type="scientific">hydrothermal vent metagenome</name>
    <dbReference type="NCBI Taxonomy" id="652676"/>
    <lineage>
        <taxon>unclassified sequences</taxon>
        <taxon>metagenomes</taxon>
        <taxon>ecological metagenomes</taxon>
    </lineage>
</organism>
<proteinExistence type="predicted"/>
<dbReference type="GO" id="GO:0015562">
    <property type="term" value="F:efflux transmembrane transporter activity"/>
    <property type="evidence" value="ECO:0007669"/>
    <property type="project" value="TreeGrafter"/>
</dbReference>
<name>A0A3B0YVQ9_9ZZZZ</name>
<dbReference type="PANTHER" id="PTHR30469:SF15">
    <property type="entry name" value="HLYD FAMILY OF SECRETION PROTEINS"/>
    <property type="match status" value="1"/>
</dbReference>
<dbReference type="Gene3D" id="2.40.30.170">
    <property type="match status" value="1"/>
</dbReference>
<evidence type="ECO:0000259" key="1">
    <source>
        <dbReference type="Pfam" id="PF25917"/>
    </source>
</evidence>
<reference evidence="3" key="1">
    <citation type="submission" date="2018-06" db="EMBL/GenBank/DDBJ databases">
        <authorList>
            <person name="Zhirakovskaya E."/>
        </authorList>
    </citation>
    <scope>NUCLEOTIDE SEQUENCE</scope>
</reference>
<evidence type="ECO:0000313" key="3">
    <source>
        <dbReference type="EMBL" id="VAW79983.1"/>
    </source>
</evidence>
<dbReference type="Gene3D" id="2.40.50.100">
    <property type="match status" value="1"/>
</dbReference>
<protein>
    <submittedName>
        <fullName evidence="3">Probable Co/Zn/Cd efflux system membrane fusion protein</fullName>
    </submittedName>
</protein>
<dbReference type="InterPro" id="IPR058625">
    <property type="entry name" value="MdtA-like_BSH"/>
</dbReference>
<dbReference type="InterPro" id="IPR058792">
    <property type="entry name" value="Beta-barrel_RND_2"/>
</dbReference>
<dbReference type="SUPFAM" id="SSF111369">
    <property type="entry name" value="HlyD-like secretion proteins"/>
    <property type="match status" value="1"/>
</dbReference>
<feature type="domain" description="Multidrug resistance protein MdtA-like barrel-sandwich hybrid" evidence="1">
    <location>
        <begin position="62"/>
        <end position="206"/>
    </location>
</feature>
<dbReference type="Gene3D" id="2.40.420.20">
    <property type="match status" value="1"/>
</dbReference>